<evidence type="ECO:0000256" key="1">
    <source>
        <dbReference type="SAM" id="Phobius"/>
    </source>
</evidence>
<keyword evidence="1" id="KW-0472">Membrane</keyword>
<dbReference type="GeneID" id="46912027"/>
<keyword evidence="2" id="KW-0614">Plasmid</keyword>
<evidence type="ECO:0000313" key="2">
    <source>
        <dbReference type="EMBL" id="APC19476.1"/>
    </source>
</evidence>
<dbReference type="RefSeq" id="WP_071555980.1">
    <property type="nucleotide sequence ID" value="NZ_CP017887.1"/>
</dbReference>
<dbReference type="OrthoDB" id="9979724at2"/>
<evidence type="ECO:0000313" key="3">
    <source>
        <dbReference type="Proteomes" id="UP000182567"/>
    </source>
</evidence>
<protein>
    <submittedName>
        <fullName evidence="2">Uncharacterized protein</fullName>
    </submittedName>
</protein>
<keyword evidence="1" id="KW-1133">Transmembrane helix</keyword>
<gene>
    <name evidence="2" type="ORF">BLL42_27465</name>
</gene>
<organism evidence="2 3">
    <name type="scientific">Pseudomonas frederiksbergensis</name>
    <dbReference type="NCBI Taxonomy" id="104087"/>
    <lineage>
        <taxon>Bacteria</taxon>
        <taxon>Pseudomonadati</taxon>
        <taxon>Pseudomonadota</taxon>
        <taxon>Gammaproteobacteria</taxon>
        <taxon>Pseudomonadales</taxon>
        <taxon>Pseudomonadaceae</taxon>
        <taxon>Pseudomonas</taxon>
    </lineage>
</organism>
<dbReference type="Proteomes" id="UP000182567">
    <property type="component" value="Plasmid unnamed1"/>
</dbReference>
<feature type="transmembrane region" description="Helical" evidence="1">
    <location>
        <begin position="12"/>
        <end position="28"/>
    </location>
</feature>
<keyword evidence="1" id="KW-0812">Transmembrane</keyword>
<dbReference type="AlphaFoldDB" id="A0A1J0EUK9"/>
<geneLocation type="plasmid" evidence="2">
    <name>unnamed1</name>
</geneLocation>
<reference evidence="3" key="1">
    <citation type="submission" date="2016-10" db="EMBL/GenBank/DDBJ databases">
        <title>Pseudomonas frederiksbergensis ERGS4:02 complete genome.</title>
        <authorList>
            <person name="Kumar R."/>
            <person name="Acharya V."/>
            <person name="Singh D."/>
        </authorList>
    </citation>
    <scope>NUCLEOTIDE SEQUENCE [LARGE SCALE GENOMIC DNA]</scope>
    <source>
        <strain evidence="3">ERGS4:02</strain>
        <plasmid evidence="3">Plasmid unnamed1</plasmid>
    </source>
</reference>
<sequence length="135" mass="14978">MSDQKTKSSGPSWVMVLVIIPVAAYFLLGPFTHDWFLRQEASPSGYAIVAKHYPHLSPQAQETISSRIAKGYLSNEDLDRLMSVMVQETPGGIQTSPAPDFGDERESALAQTIRNLWGQPRESKAKDMLLSLTSR</sequence>
<dbReference type="EMBL" id="CP017887">
    <property type="protein sequence ID" value="APC19476.1"/>
    <property type="molecule type" value="Genomic_DNA"/>
</dbReference>
<proteinExistence type="predicted"/>
<accession>A0A1J0EUK9</accession>
<name>A0A1J0EUK9_9PSED</name>